<dbReference type="EMBL" id="BKCJ011653145">
    <property type="protein sequence ID" value="GFD45606.1"/>
    <property type="molecule type" value="Genomic_DNA"/>
</dbReference>
<proteinExistence type="predicted"/>
<gene>
    <name evidence="2" type="ORF">Tci_917575</name>
</gene>
<feature type="region of interest" description="Disordered" evidence="1">
    <location>
        <begin position="1"/>
        <end position="98"/>
    </location>
</feature>
<organism evidence="2">
    <name type="scientific">Tanacetum cinerariifolium</name>
    <name type="common">Dalmatian daisy</name>
    <name type="synonym">Chrysanthemum cinerariifolium</name>
    <dbReference type="NCBI Taxonomy" id="118510"/>
    <lineage>
        <taxon>Eukaryota</taxon>
        <taxon>Viridiplantae</taxon>
        <taxon>Streptophyta</taxon>
        <taxon>Embryophyta</taxon>
        <taxon>Tracheophyta</taxon>
        <taxon>Spermatophyta</taxon>
        <taxon>Magnoliopsida</taxon>
        <taxon>eudicotyledons</taxon>
        <taxon>Gunneridae</taxon>
        <taxon>Pentapetalae</taxon>
        <taxon>asterids</taxon>
        <taxon>campanulids</taxon>
        <taxon>Asterales</taxon>
        <taxon>Asteraceae</taxon>
        <taxon>Asteroideae</taxon>
        <taxon>Anthemideae</taxon>
        <taxon>Anthemidinae</taxon>
        <taxon>Tanacetum</taxon>
    </lineage>
</organism>
<feature type="non-terminal residue" evidence="2">
    <location>
        <position position="98"/>
    </location>
</feature>
<name>A0A699WIS6_TANCI</name>
<sequence length="98" mass="10518">RGTGAAQHRAHRPPHRLRNRGGPHAGARAARPHPAPPAGAGAAPRLRAHRPRGARPGAGSHPRCRTARPRAGRSRCPPPARRGRPRRGRWPAARARSI</sequence>
<protein>
    <submittedName>
        <fullName evidence="2">Uncharacterized protein</fullName>
    </submittedName>
</protein>
<reference evidence="2" key="1">
    <citation type="journal article" date="2019" name="Sci. Rep.">
        <title>Draft genome of Tanacetum cinerariifolium, the natural source of mosquito coil.</title>
        <authorList>
            <person name="Yamashiro T."/>
            <person name="Shiraishi A."/>
            <person name="Satake H."/>
            <person name="Nakayama K."/>
        </authorList>
    </citation>
    <scope>NUCLEOTIDE SEQUENCE</scope>
</reference>
<feature type="compositionally biased region" description="Basic residues" evidence="1">
    <location>
        <begin position="8"/>
        <end position="21"/>
    </location>
</feature>
<evidence type="ECO:0000256" key="1">
    <source>
        <dbReference type="SAM" id="MobiDB-lite"/>
    </source>
</evidence>
<dbReference type="AlphaFoldDB" id="A0A699WIS6"/>
<feature type="compositionally biased region" description="Basic residues" evidence="1">
    <location>
        <begin position="62"/>
        <end position="73"/>
    </location>
</feature>
<feature type="non-terminal residue" evidence="2">
    <location>
        <position position="1"/>
    </location>
</feature>
<accession>A0A699WIS6</accession>
<comment type="caution">
    <text evidence="2">The sequence shown here is derived from an EMBL/GenBank/DDBJ whole genome shotgun (WGS) entry which is preliminary data.</text>
</comment>
<evidence type="ECO:0000313" key="2">
    <source>
        <dbReference type="EMBL" id="GFD45606.1"/>
    </source>
</evidence>